<dbReference type="InterPro" id="IPR043429">
    <property type="entry name" value="ArtM/GltK/GlnP/TcyL/YhdX-like"/>
</dbReference>
<organism evidence="10 11">
    <name type="scientific">Lysinimonas soli</name>
    <dbReference type="NCBI Taxonomy" id="1074233"/>
    <lineage>
        <taxon>Bacteria</taxon>
        <taxon>Bacillati</taxon>
        <taxon>Actinomycetota</taxon>
        <taxon>Actinomycetes</taxon>
        <taxon>Micrococcales</taxon>
        <taxon>Microbacteriaceae</taxon>
        <taxon>Lysinimonas</taxon>
    </lineage>
</organism>
<name>A0ABW0NRC4_9MICO</name>
<dbReference type="InterPro" id="IPR000515">
    <property type="entry name" value="MetI-like"/>
</dbReference>
<evidence type="ECO:0000256" key="2">
    <source>
        <dbReference type="ARBA" id="ARBA00022448"/>
    </source>
</evidence>
<sequence length="211" mass="22467">MQWQFLPAAVLTTVLIWLGALLVSILLSIPLTLLRRSSFGILRAVGALWATVARGIPPIMWLIILYFGVASGVLRDIPAISAIVGLGLVNSAYVADSIRAGLDSVPSGQWEAIRATGLPRTVGLVRVILPQAFPIMLASTAAYSITLLKNTALASIIGANELIFFISNSVQQGADPLPAFLLAGAIYMVFTVPVGFLARWIEGRSVIAMVR</sequence>
<feature type="transmembrane region" description="Helical" evidence="8">
    <location>
        <begin position="79"/>
        <end position="102"/>
    </location>
</feature>
<evidence type="ECO:0000256" key="7">
    <source>
        <dbReference type="ARBA" id="ARBA00023136"/>
    </source>
</evidence>
<proteinExistence type="inferred from homology"/>
<dbReference type="RefSeq" id="WP_386740304.1">
    <property type="nucleotide sequence ID" value="NZ_JBHSMG010000002.1"/>
</dbReference>
<feature type="transmembrane region" description="Helical" evidence="8">
    <location>
        <begin position="41"/>
        <end position="67"/>
    </location>
</feature>
<evidence type="ECO:0000256" key="5">
    <source>
        <dbReference type="ARBA" id="ARBA00022970"/>
    </source>
</evidence>
<dbReference type="NCBIfam" id="TIGR01726">
    <property type="entry name" value="HEQRo_perm_3TM"/>
    <property type="match status" value="1"/>
</dbReference>
<keyword evidence="11" id="KW-1185">Reference proteome</keyword>
<feature type="domain" description="ABC transmembrane type-1" evidence="9">
    <location>
        <begin position="10"/>
        <end position="198"/>
    </location>
</feature>
<keyword evidence="2 8" id="KW-0813">Transport</keyword>
<dbReference type="PROSITE" id="PS50928">
    <property type="entry name" value="ABC_TM1"/>
    <property type="match status" value="1"/>
</dbReference>
<feature type="transmembrane region" description="Helical" evidence="8">
    <location>
        <begin position="179"/>
        <end position="201"/>
    </location>
</feature>
<keyword evidence="5" id="KW-0029">Amino-acid transport</keyword>
<evidence type="ECO:0000256" key="1">
    <source>
        <dbReference type="ARBA" id="ARBA00004651"/>
    </source>
</evidence>
<gene>
    <name evidence="10" type="ORF">ACFPJ4_10240</name>
</gene>
<dbReference type="EMBL" id="JBHSMG010000002">
    <property type="protein sequence ID" value="MFC5502615.1"/>
    <property type="molecule type" value="Genomic_DNA"/>
</dbReference>
<evidence type="ECO:0000259" key="9">
    <source>
        <dbReference type="PROSITE" id="PS50928"/>
    </source>
</evidence>
<comment type="subcellular location">
    <subcellularLocation>
        <location evidence="1 8">Cell membrane</location>
        <topology evidence="1 8">Multi-pass membrane protein</topology>
    </subcellularLocation>
</comment>
<keyword evidence="7 8" id="KW-0472">Membrane</keyword>
<protein>
    <submittedName>
        <fullName evidence="10">Amino acid ABC transporter permease</fullName>
    </submittedName>
</protein>
<keyword evidence="4 8" id="KW-0812">Transmembrane</keyword>
<dbReference type="Pfam" id="PF00528">
    <property type="entry name" value="BPD_transp_1"/>
    <property type="match status" value="1"/>
</dbReference>
<reference evidence="11" key="1">
    <citation type="journal article" date="2019" name="Int. J. Syst. Evol. Microbiol.">
        <title>The Global Catalogue of Microorganisms (GCM) 10K type strain sequencing project: providing services to taxonomists for standard genome sequencing and annotation.</title>
        <authorList>
            <consortium name="The Broad Institute Genomics Platform"/>
            <consortium name="The Broad Institute Genome Sequencing Center for Infectious Disease"/>
            <person name="Wu L."/>
            <person name="Ma J."/>
        </authorList>
    </citation>
    <scope>NUCLEOTIDE SEQUENCE [LARGE SCALE GENOMIC DNA]</scope>
    <source>
        <strain evidence="11">CGMCC 4.6997</strain>
    </source>
</reference>
<keyword evidence="3" id="KW-1003">Cell membrane</keyword>
<evidence type="ECO:0000256" key="4">
    <source>
        <dbReference type="ARBA" id="ARBA00022692"/>
    </source>
</evidence>
<dbReference type="PANTHER" id="PTHR30614:SF0">
    <property type="entry name" value="L-CYSTINE TRANSPORT SYSTEM PERMEASE PROTEIN TCYL"/>
    <property type="match status" value="1"/>
</dbReference>
<keyword evidence="6 8" id="KW-1133">Transmembrane helix</keyword>
<evidence type="ECO:0000313" key="11">
    <source>
        <dbReference type="Proteomes" id="UP001596039"/>
    </source>
</evidence>
<evidence type="ECO:0000256" key="8">
    <source>
        <dbReference type="RuleBase" id="RU363032"/>
    </source>
</evidence>
<feature type="transmembrane region" description="Helical" evidence="8">
    <location>
        <begin position="6"/>
        <end position="29"/>
    </location>
</feature>
<comment type="similarity">
    <text evidence="8">Belongs to the binding-protein-dependent transport system permease family.</text>
</comment>
<evidence type="ECO:0000313" key="10">
    <source>
        <dbReference type="EMBL" id="MFC5502615.1"/>
    </source>
</evidence>
<dbReference type="Gene3D" id="1.10.3720.10">
    <property type="entry name" value="MetI-like"/>
    <property type="match status" value="1"/>
</dbReference>
<dbReference type="PANTHER" id="PTHR30614">
    <property type="entry name" value="MEMBRANE COMPONENT OF AMINO ACID ABC TRANSPORTER"/>
    <property type="match status" value="1"/>
</dbReference>
<evidence type="ECO:0000256" key="6">
    <source>
        <dbReference type="ARBA" id="ARBA00022989"/>
    </source>
</evidence>
<evidence type="ECO:0000256" key="3">
    <source>
        <dbReference type="ARBA" id="ARBA00022475"/>
    </source>
</evidence>
<dbReference type="InterPro" id="IPR010065">
    <property type="entry name" value="AA_ABC_transptr_permease_3TM"/>
</dbReference>
<feature type="transmembrane region" description="Helical" evidence="8">
    <location>
        <begin position="123"/>
        <end position="145"/>
    </location>
</feature>
<comment type="caution">
    <text evidence="10">The sequence shown here is derived from an EMBL/GenBank/DDBJ whole genome shotgun (WGS) entry which is preliminary data.</text>
</comment>
<dbReference type="Proteomes" id="UP001596039">
    <property type="component" value="Unassembled WGS sequence"/>
</dbReference>
<accession>A0ABW0NRC4</accession>
<dbReference type="SUPFAM" id="SSF161098">
    <property type="entry name" value="MetI-like"/>
    <property type="match status" value="1"/>
</dbReference>
<dbReference type="InterPro" id="IPR035906">
    <property type="entry name" value="MetI-like_sf"/>
</dbReference>
<dbReference type="CDD" id="cd06261">
    <property type="entry name" value="TM_PBP2"/>
    <property type="match status" value="1"/>
</dbReference>